<evidence type="ECO:0000313" key="2">
    <source>
        <dbReference type="EMBL" id="KKK48138.1"/>
    </source>
</evidence>
<dbReference type="AlphaFoldDB" id="A0A0F8VUV9"/>
<dbReference type="SUPFAM" id="SSF88874">
    <property type="entry name" value="Receptor-binding domain of short tail fibre protein gp12"/>
    <property type="match status" value="1"/>
</dbReference>
<protein>
    <recommendedName>
        <fullName evidence="3">Phage tail collar domain-containing protein</fullName>
    </recommendedName>
</protein>
<feature type="compositionally biased region" description="Polar residues" evidence="1">
    <location>
        <begin position="146"/>
        <end position="162"/>
    </location>
</feature>
<accession>A0A0F8VUV9</accession>
<feature type="region of interest" description="Disordered" evidence="1">
    <location>
        <begin position="122"/>
        <end position="162"/>
    </location>
</feature>
<feature type="non-terminal residue" evidence="2">
    <location>
        <position position="1"/>
    </location>
</feature>
<evidence type="ECO:0000256" key="1">
    <source>
        <dbReference type="SAM" id="MobiDB-lite"/>
    </source>
</evidence>
<evidence type="ECO:0008006" key="3">
    <source>
        <dbReference type="Google" id="ProtNLM"/>
    </source>
</evidence>
<sequence>VNNATTLDTDNLPPYFKVAFIMNTVLSNALPLGVISMWGDSVANIPSGWNQANGTNNTPNLLNKFLKGVATGEQPGIIGGSLTHNHSYTDVPLHSHNVLSDLMHHRHTMNVIGTTTTYSNGGSRMIYDSGSTTGTSDSSTPGSPAHNHNVNPTGDPNPYTSYENSLPPYVKLIYIQKRLSISNPSPEDGATGINYSPILSVDVNDIDGDDLNVSFYNASDHSLLDTDIILGGIGTASISLSGLSSGTSYSWYVKSNDSSSIRRSDTWTFTTNHVPDDPMNPTPNDGAIGISYSPTLSVDVFDDDEDDLNVSFYNASDNSIIDADIITGGNGTASVN</sequence>
<feature type="compositionally biased region" description="Low complexity" evidence="1">
    <location>
        <begin position="128"/>
        <end position="144"/>
    </location>
</feature>
<gene>
    <name evidence="2" type="ORF">LCGC14_3148150</name>
</gene>
<reference evidence="2" key="1">
    <citation type="journal article" date="2015" name="Nature">
        <title>Complex archaea that bridge the gap between prokaryotes and eukaryotes.</title>
        <authorList>
            <person name="Spang A."/>
            <person name="Saw J.H."/>
            <person name="Jorgensen S.L."/>
            <person name="Zaremba-Niedzwiedzka K."/>
            <person name="Martijn J."/>
            <person name="Lind A.E."/>
            <person name="van Eijk R."/>
            <person name="Schleper C."/>
            <person name="Guy L."/>
            <person name="Ettema T.J."/>
        </authorList>
    </citation>
    <scope>NUCLEOTIDE SEQUENCE</scope>
</reference>
<feature type="non-terminal residue" evidence="2">
    <location>
        <position position="336"/>
    </location>
</feature>
<dbReference type="EMBL" id="LAZR01069223">
    <property type="protein sequence ID" value="KKK48138.1"/>
    <property type="molecule type" value="Genomic_DNA"/>
</dbReference>
<comment type="caution">
    <text evidence="2">The sequence shown here is derived from an EMBL/GenBank/DDBJ whole genome shotgun (WGS) entry which is preliminary data.</text>
</comment>
<organism evidence="2">
    <name type="scientific">marine sediment metagenome</name>
    <dbReference type="NCBI Taxonomy" id="412755"/>
    <lineage>
        <taxon>unclassified sequences</taxon>
        <taxon>metagenomes</taxon>
        <taxon>ecological metagenomes</taxon>
    </lineage>
</organism>
<name>A0A0F8VUV9_9ZZZZ</name>
<proteinExistence type="predicted"/>